<keyword evidence="4 7" id="KW-0812">Transmembrane</keyword>
<protein>
    <submittedName>
        <fullName evidence="9">Unannotated protein</fullName>
    </submittedName>
</protein>
<keyword evidence="2" id="KW-0813">Transport</keyword>
<evidence type="ECO:0000256" key="7">
    <source>
        <dbReference type="SAM" id="Phobius"/>
    </source>
</evidence>
<dbReference type="InterPro" id="IPR035906">
    <property type="entry name" value="MetI-like_sf"/>
</dbReference>
<name>A0A6J7A7P4_9ZZZZ</name>
<dbReference type="SUPFAM" id="SSF161098">
    <property type="entry name" value="MetI-like"/>
    <property type="match status" value="1"/>
</dbReference>
<dbReference type="GO" id="GO:0005886">
    <property type="term" value="C:plasma membrane"/>
    <property type="evidence" value="ECO:0007669"/>
    <property type="project" value="UniProtKB-SubCell"/>
</dbReference>
<feature type="transmembrane region" description="Helical" evidence="7">
    <location>
        <begin position="98"/>
        <end position="120"/>
    </location>
</feature>
<dbReference type="AlphaFoldDB" id="A0A6J7A7P4"/>
<feature type="transmembrane region" description="Helical" evidence="7">
    <location>
        <begin position="220"/>
        <end position="240"/>
    </location>
</feature>
<gene>
    <name evidence="9" type="ORF">UFOPK3204_00719</name>
</gene>
<dbReference type="PANTHER" id="PTHR30151:SF0">
    <property type="entry name" value="ABC TRANSPORTER PERMEASE PROTEIN MJ0413-RELATED"/>
    <property type="match status" value="1"/>
</dbReference>
<dbReference type="Pfam" id="PF00528">
    <property type="entry name" value="BPD_transp_1"/>
    <property type="match status" value="1"/>
</dbReference>
<evidence type="ECO:0000256" key="6">
    <source>
        <dbReference type="ARBA" id="ARBA00023136"/>
    </source>
</evidence>
<keyword evidence="6 7" id="KW-0472">Membrane</keyword>
<proteinExistence type="predicted"/>
<dbReference type="GO" id="GO:0055085">
    <property type="term" value="P:transmembrane transport"/>
    <property type="evidence" value="ECO:0007669"/>
    <property type="project" value="InterPro"/>
</dbReference>
<sequence length="258" mass="28653">MKRVWPWFLAVLIGGWLPVAMIAWWWNASAGSVDPFFPPLETIWEQFKFNWIWQYWGIHVMPTLQNLITGFLLAVAISIPLGALIGSSPVAARYVEPLVDFVRSIPPVALIPIFILLLGLDSSMRIMSVAFAASFPILLSAIEGVRTTNGVLLDTATVFRLTRSQVLWRVRLPNALPTIFAGLQVSFQIAFIVAIASEILGSGFGLGAFTLIATDSFMILDAWTGVLLLGILGYLLNIVFDVVERISLRWYFGQKKLV</sequence>
<feature type="transmembrane region" description="Helical" evidence="7">
    <location>
        <begin position="67"/>
        <end position="86"/>
    </location>
</feature>
<evidence type="ECO:0000256" key="3">
    <source>
        <dbReference type="ARBA" id="ARBA00022475"/>
    </source>
</evidence>
<keyword evidence="3" id="KW-1003">Cell membrane</keyword>
<evidence type="ECO:0000256" key="5">
    <source>
        <dbReference type="ARBA" id="ARBA00022989"/>
    </source>
</evidence>
<dbReference type="CDD" id="cd06261">
    <property type="entry name" value="TM_PBP2"/>
    <property type="match status" value="1"/>
</dbReference>
<accession>A0A6J7A7P4</accession>
<evidence type="ECO:0000259" key="8">
    <source>
        <dbReference type="PROSITE" id="PS50928"/>
    </source>
</evidence>
<evidence type="ECO:0000313" key="9">
    <source>
        <dbReference type="EMBL" id="CAB4828842.1"/>
    </source>
</evidence>
<keyword evidence="5 7" id="KW-1133">Transmembrane helix</keyword>
<organism evidence="9">
    <name type="scientific">freshwater metagenome</name>
    <dbReference type="NCBI Taxonomy" id="449393"/>
    <lineage>
        <taxon>unclassified sequences</taxon>
        <taxon>metagenomes</taxon>
        <taxon>ecological metagenomes</taxon>
    </lineage>
</organism>
<reference evidence="9" key="1">
    <citation type="submission" date="2020-05" db="EMBL/GenBank/DDBJ databases">
        <authorList>
            <person name="Chiriac C."/>
            <person name="Salcher M."/>
            <person name="Ghai R."/>
            <person name="Kavagutti S V."/>
        </authorList>
    </citation>
    <scope>NUCLEOTIDE SEQUENCE</scope>
</reference>
<dbReference type="Gene3D" id="1.10.3720.10">
    <property type="entry name" value="MetI-like"/>
    <property type="match status" value="1"/>
</dbReference>
<feature type="transmembrane region" description="Helical" evidence="7">
    <location>
        <begin position="189"/>
        <end position="213"/>
    </location>
</feature>
<feature type="transmembrane region" description="Helical" evidence="7">
    <location>
        <begin position="7"/>
        <end position="26"/>
    </location>
</feature>
<dbReference type="PROSITE" id="PS50928">
    <property type="entry name" value="ABC_TM1"/>
    <property type="match status" value="1"/>
</dbReference>
<evidence type="ECO:0000256" key="2">
    <source>
        <dbReference type="ARBA" id="ARBA00022448"/>
    </source>
</evidence>
<dbReference type="PANTHER" id="PTHR30151">
    <property type="entry name" value="ALKANE SULFONATE ABC TRANSPORTER-RELATED, MEMBRANE SUBUNIT"/>
    <property type="match status" value="1"/>
</dbReference>
<feature type="domain" description="ABC transmembrane type-1" evidence="8">
    <location>
        <begin position="60"/>
        <end position="244"/>
    </location>
</feature>
<evidence type="ECO:0000256" key="4">
    <source>
        <dbReference type="ARBA" id="ARBA00022692"/>
    </source>
</evidence>
<dbReference type="EMBL" id="CAFABK010000024">
    <property type="protein sequence ID" value="CAB4828842.1"/>
    <property type="molecule type" value="Genomic_DNA"/>
</dbReference>
<evidence type="ECO:0000256" key="1">
    <source>
        <dbReference type="ARBA" id="ARBA00004651"/>
    </source>
</evidence>
<comment type="subcellular location">
    <subcellularLocation>
        <location evidence="1">Cell membrane</location>
        <topology evidence="1">Multi-pass membrane protein</topology>
    </subcellularLocation>
</comment>
<dbReference type="InterPro" id="IPR000515">
    <property type="entry name" value="MetI-like"/>
</dbReference>